<dbReference type="AlphaFoldDB" id="A0A381TXH1"/>
<reference evidence="2" key="1">
    <citation type="submission" date="2018-05" db="EMBL/GenBank/DDBJ databases">
        <authorList>
            <person name="Lanie J.A."/>
            <person name="Ng W.-L."/>
            <person name="Kazmierczak K.M."/>
            <person name="Andrzejewski T.M."/>
            <person name="Davidsen T.M."/>
            <person name="Wayne K.J."/>
            <person name="Tettelin H."/>
            <person name="Glass J.I."/>
            <person name="Rusch D."/>
            <person name="Podicherti R."/>
            <person name="Tsui H.-C.T."/>
            <person name="Winkler M.E."/>
        </authorList>
    </citation>
    <scope>NUCLEOTIDE SEQUENCE</scope>
</reference>
<dbReference type="CDD" id="cd01169">
    <property type="entry name" value="HMPP_kinase"/>
    <property type="match status" value="1"/>
</dbReference>
<feature type="domain" description="Pyridoxamine kinase/Phosphomethylpyrimidine kinase" evidence="1">
    <location>
        <begin position="16"/>
        <end position="248"/>
    </location>
</feature>
<evidence type="ECO:0000313" key="2">
    <source>
        <dbReference type="EMBL" id="SVA18853.1"/>
    </source>
</evidence>
<dbReference type="GO" id="GO:0008972">
    <property type="term" value="F:phosphomethylpyrimidine kinase activity"/>
    <property type="evidence" value="ECO:0007669"/>
    <property type="project" value="InterPro"/>
</dbReference>
<name>A0A381TXH1_9ZZZZ</name>
<dbReference type="PANTHER" id="PTHR20858">
    <property type="entry name" value="PHOSPHOMETHYLPYRIMIDINE KINASE"/>
    <property type="match status" value="1"/>
</dbReference>
<proteinExistence type="predicted"/>
<dbReference type="GO" id="GO:0005829">
    <property type="term" value="C:cytosol"/>
    <property type="evidence" value="ECO:0007669"/>
    <property type="project" value="TreeGrafter"/>
</dbReference>
<sequence>VAGLKADTVLLFSGLDPTGGAGISADIETINQFGISALPIVTTLTAQNTQEVKLIEVTSQKLIETQFKLLSEDIPFRTVKIGLLGSLDQIKTITRLLKEKSDLTIIHDPIISSGNEEKLLDDAAIDYMRNELIPMTTILTPNLNELSRLAPGLDEQSAIASLNCPWILVTTTDSSEVDIEHRLYHNSKLVEQFSYIKLPDKYHGSGCTLSSAISALIASDVAVNIACRRALDYTYQTLLNAKSLGKMQYHPNRNLPK</sequence>
<dbReference type="EMBL" id="UINC01005068">
    <property type="protein sequence ID" value="SVA18853.1"/>
    <property type="molecule type" value="Genomic_DNA"/>
</dbReference>
<dbReference type="InterPro" id="IPR013749">
    <property type="entry name" value="PM/HMP-P_kinase-1"/>
</dbReference>
<dbReference type="Gene3D" id="3.40.1190.20">
    <property type="match status" value="1"/>
</dbReference>
<dbReference type="Pfam" id="PF08543">
    <property type="entry name" value="Phos_pyr_kin"/>
    <property type="match status" value="1"/>
</dbReference>
<dbReference type="GO" id="GO:0009228">
    <property type="term" value="P:thiamine biosynthetic process"/>
    <property type="evidence" value="ECO:0007669"/>
    <property type="project" value="InterPro"/>
</dbReference>
<organism evidence="2">
    <name type="scientific">marine metagenome</name>
    <dbReference type="NCBI Taxonomy" id="408172"/>
    <lineage>
        <taxon>unclassified sequences</taxon>
        <taxon>metagenomes</taxon>
        <taxon>ecological metagenomes</taxon>
    </lineage>
</organism>
<accession>A0A381TXH1</accession>
<evidence type="ECO:0000259" key="1">
    <source>
        <dbReference type="Pfam" id="PF08543"/>
    </source>
</evidence>
<protein>
    <recommendedName>
        <fullName evidence="1">Pyridoxamine kinase/Phosphomethylpyrimidine kinase domain-containing protein</fullName>
    </recommendedName>
</protein>
<gene>
    <name evidence="2" type="ORF">METZ01_LOCUS71707</name>
</gene>
<feature type="non-terminal residue" evidence="2">
    <location>
        <position position="1"/>
    </location>
</feature>
<dbReference type="PANTHER" id="PTHR20858:SF17">
    <property type="entry name" value="HYDROXYMETHYLPYRIMIDINE_PHOSPHOMETHYLPYRIMIDINE KINASE THI20-RELATED"/>
    <property type="match status" value="1"/>
</dbReference>
<dbReference type="InterPro" id="IPR029056">
    <property type="entry name" value="Ribokinase-like"/>
</dbReference>
<dbReference type="SUPFAM" id="SSF53613">
    <property type="entry name" value="Ribokinase-like"/>
    <property type="match status" value="1"/>
</dbReference>
<dbReference type="GO" id="GO:0008902">
    <property type="term" value="F:hydroxymethylpyrimidine kinase activity"/>
    <property type="evidence" value="ECO:0007669"/>
    <property type="project" value="TreeGrafter"/>
</dbReference>
<dbReference type="InterPro" id="IPR004399">
    <property type="entry name" value="HMP/HMP-P_kinase_dom"/>
</dbReference>